<dbReference type="FunFam" id="3.90.550.50:FF:000001">
    <property type="entry name" value="Hexosyltransferase"/>
    <property type="match status" value="1"/>
</dbReference>
<keyword evidence="3 11" id="KW-0328">Glycosyltransferase</keyword>
<dbReference type="GO" id="GO:0016758">
    <property type="term" value="F:hexosyltransferase activity"/>
    <property type="evidence" value="ECO:0007669"/>
    <property type="project" value="InterPro"/>
</dbReference>
<dbReference type="GO" id="GO:0000139">
    <property type="term" value="C:Golgi membrane"/>
    <property type="evidence" value="ECO:0007669"/>
    <property type="project" value="UniProtKB-SubCell"/>
</dbReference>
<keyword evidence="5" id="KW-0812">Transmembrane</keyword>
<keyword evidence="9" id="KW-0472">Membrane</keyword>
<evidence type="ECO:0000256" key="10">
    <source>
        <dbReference type="ARBA" id="ARBA00023180"/>
    </source>
</evidence>
<dbReference type="Gene3D" id="3.90.550.50">
    <property type="match status" value="1"/>
</dbReference>
<dbReference type="Pfam" id="PF01762">
    <property type="entry name" value="Galactosyl_T"/>
    <property type="match status" value="1"/>
</dbReference>
<evidence type="ECO:0000256" key="2">
    <source>
        <dbReference type="ARBA" id="ARBA00008661"/>
    </source>
</evidence>
<keyword evidence="8 11" id="KW-0333">Golgi apparatus</keyword>
<dbReference type="Proteomes" id="UP000308267">
    <property type="component" value="Unassembled WGS sequence"/>
</dbReference>
<evidence type="ECO:0000313" key="12">
    <source>
        <dbReference type="EMBL" id="TGZ74295.1"/>
    </source>
</evidence>
<comment type="subcellular location">
    <subcellularLocation>
        <location evidence="1 11">Golgi apparatus membrane</location>
        <topology evidence="1 11">Single-pass type II membrane protein</topology>
    </subcellularLocation>
</comment>
<organism evidence="12 13">
    <name type="scientific">Opisthorchis felineus</name>
    <dbReference type="NCBI Taxonomy" id="147828"/>
    <lineage>
        <taxon>Eukaryota</taxon>
        <taxon>Metazoa</taxon>
        <taxon>Spiralia</taxon>
        <taxon>Lophotrochozoa</taxon>
        <taxon>Platyhelminthes</taxon>
        <taxon>Trematoda</taxon>
        <taxon>Digenea</taxon>
        <taxon>Opisthorchiida</taxon>
        <taxon>Opisthorchiata</taxon>
        <taxon>Opisthorchiidae</taxon>
        <taxon>Opisthorchis</taxon>
    </lineage>
</organism>
<evidence type="ECO:0000256" key="4">
    <source>
        <dbReference type="ARBA" id="ARBA00022679"/>
    </source>
</evidence>
<proteinExistence type="inferred from homology"/>
<evidence type="ECO:0000256" key="5">
    <source>
        <dbReference type="ARBA" id="ARBA00022692"/>
    </source>
</evidence>
<dbReference type="InterPro" id="IPR002659">
    <property type="entry name" value="Glyco_trans_31"/>
</dbReference>
<accession>A0A4S2MCQ3</accession>
<keyword evidence="13" id="KW-1185">Reference proteome</keyword>
<protein>
    <recommendedName>
        <fullName evidence="11">Hexosyltransferase</fullName>
        <ecNumber evidence="11">2.4.1.-</ecNumber>
    </recommendedName>
</protein>
<evidence type="ECO:0000256" key="9">
    <source>
        <dbReference type="ARBA" id="ARBA00023136"/>
    </source>
</evidence>
<dbReference type="PANTHER" id="PTHR11214">
    <property type="entry name" value="BETA-1,3-N-ACETYLGLUCOSAMINYLTRANSFERASE"/>
    <property type="match status" value="1"/>
</dbReference>
<dbReference type="STRING" id="147828.A0A4S2MCQ3"/>
<evidence type="ECO:0000256" key="8">
    <source>
        <dbReference type="ARBA" id="ARBA00023034"/>
    </source>
</evidence>
<evidence type="ECO:0000256" key="11">
    <source>
        <dbReference type="RuleBase" id="RU363063"/>
    </source>
</evidence>
<keyword evidence="7" id="KW-1133">Transmembrane helix</keyword>
<dbReference type="AlphaFoldDB" id="A0A4S2MCQ3"/>
<dbReference type="EMBL" id="SJOL01001962">
    <property type="protein sequence ID" value="TGZ74295.1"/>
    <property type="molecule type" value="Genomic_DNA"/>
</dbReference>
<evidence type="ECO:0000256" key="1">
    <source>
        <dbReference type="ARBA" id="ARBA00004323"/>
    </source>
</evidence>
<dbReference type="GO" id="GO:0006493">
    <property type="term" value="P:protein O-linked glycosylation"/>
    <property type="evidence" value="ECO:0007669"/>
    <property type="project" value="TreeGrafter"/>
</dbReference>
<reference evidence="12 13" key="1">
    <citation type="journal article" date="2019" name="BMC Genomics">
        <title>New insights from Opisthorchis felineus genome: update on genomics of the epidemiologically important liver flukes.</title>
        <authorList>
            <person name="Ershov N.I."/>
            <person name="Mordvinov V.A."/>
            <person name="Prokhortchouk E.B."/>
            <person name="Pakharukova M.Y."/>
            <person name="Gunbin K.V."/>
            <person name="Ustyantsev K."/>
            <person name="Genaev M.A."/>
            <person name="Blinov A.G."/>
            <person name="Mazur A."/>
            <person name="Boulygina E."/>
            <person name="Tsygankova S."/>
            <person name="Khrameeva E."/>
            <person name="Chekanov N."/>
            <person name="Fan G."/>
            <person name="Xiao A."/>
            <person name="Zhang H."/>
            <person name="Xu X."/>
            <person name="Yang H."/>
            <person name="Solovyev V."/>
            <person name="Lee S.M."/>
            <person name="Liu X."/>
            <person name="Afonnikov D.A."/>
            <person name="Skryabin K.G."/>
        </authorList>
    </citation>
    <scope>NUCLEOTIDE SEQUENCE [LARGE SCALE GENOMIC DNA]</scope>
    <source>
        <strain evidence="12">AK-0245</strain>
        <tissue evidence="12">Whole organism</tissue>
    </source>
</reference>
<dbReference type="EC" id="2.4.1.-" evidence="11"/>
<comment type="similarity">
    <text evidence="2 11">Belongs to the glycosyltransferase 31 family.</text>
</comment>
<evidence type="ECO:0000313" key="13">
    <source>
        <dbReference type="Proteomes" id="UP000308267"/>
    </source>
</evidence>
<comment type="caution">
    <text evidence="12">The sequence shown here is derived from an EMBL/GenBank/DDBJ whole genome shotgun (WGS) entry which is preliminary data.</text>
</comment>
<dbReference type="PANTHER" id="PTHR11214:SF314">
    <property type="entry name" value="HEXOSYLTRANSFERASE"/>
    <property type="match status" value="1"/>
</dbReference>
<sequence>MARRLQKMYRSVSSILLLAVLIFLKVHYMRKHTTVQHEPHYPKDLNRRNKSIDVKAARWKALQELDGWNFDGVRPKAIDCDAMSIGAAKVKRISFRKYDWFGNQLFSYGKEVDIFQQICYFRRGSSVSHTLHQQSRTIPMLINFPKMCEITDNERGTLDLLILIKSRNTHYHLREAIRKTWGNNMCWLGKTVRHVFVLGKHNDSREQERIVQEAKHHSDIIQRDFTDHYSNNTYKTMFAFQWAIAYCPEAPMYMFVDDDFFVNPIEVVAFLEQLDPRMIQHQIIGSQILMSRVVRNGTGPSKWALSKAVYPNTYYPNYVSGGFYMIGRELALDLYIAAQFTGFLPIDDAYLGLALNKLLVQLGHKNYIHMGGKRKMVKSFFEKFLSLHGYHTPPRQRLTWKLVIPKNVCSTSLPDEASGTISSIRRTENKNDVGGSHSNLMRYLAACPEGTSCKPPRKS</sequence>
<evidence type="ECO:0000256" key="6">
    <source>
        <dbReference type="ARBA" id="ARBA00022968"/>
    </source>
</evidence>
<evidence type="ECO:0000256" key="3">
    <source>
        <dbReference type="ARBA" id="ARBA00022676"/>
    </source>
</evidence>
<keyword evidence="6" id="KW-0735">Signal-anchor</keyword>
<dbReference type="OrthoDB" id="6234005at2759"/>
<gene>
    <name evidence="12" type="ORF">CRM22_001023</name>
</gene>
<keyword evidence="4" id="KW-0808">Transferase</keyword>
<name>A0A4S2MCQ3_OPIFE</name>
<evidence type="ECO:0000256" key="7">
    <source>
        <dbReference type="ARBA" id="ARBA00022989"/>
    </source>
</evidence>
<keyword evidence="10" id="KW-0325">Glycoprotein</keyword>